<feature type="transmembrane region" description="Helical" evidence="1">
    <location>
        <begin position="60"/>
        <end position="77"/>
    </location>
</feature>
<evidence type="ECO:0000256" key="1">
    <source>
        <dbReference type="SAM" id="Phobius"/>
    </source>
</evidence>
<reference evidence="2 3" key="1">
    <citation type="journal article" date="2020" name="Nature">
        <title>Isolation of an archaeon at the prokaryote-eukaryote interface.</title>
        <authorList>
            <person name="Imachi H."/>
            <person name="Nobu M.K."/>
            <person name="Nakahara N."/>
            <person name="Morono Y."/>
            <person name="Ogawara M."/>
            <person name="Takaki Y."/>
            <person name="Takano Y."/>
            <person name="Uematsu K."/>
            <person name="Ikuta T."/>
            <person name="Ito M."/>
            <person name="Matsui Y."/>
            <person name="Miyazaki M."/>
            <person name="Murata K."/>
            <person name="Saito Y."/>
            <person name="Sakai S."/>
            <person name="Song C."/>
            <person name="Tasumi E."/>
            <person name="Yamanaka Y."/>
            <person name="Yamaguchi T."/>
            <person name="Kamagata Y."/>
            <person name="Tamaki H."/>
            <person name="Takai K."/>
        </authorList>
    </citation>
    <scope>NUCLEOTIDE SEQUENCE [LARGE SCALE GENOMIC DNA]</scope>
    <source>
        <strain evidence="2 3">MK-D1</strain>
    </source>
</reference>
<dbReference type="RefSeq" id="WP_147662142.1">
    <property type="nucleotide sequence ID" value="NZ_CP042905.2"/>
</dbReference>
<dbReference type="AlphaFoldDB" id="A0A5B9D7X5"/>
<organism evidence="2 3">
    <name type="scientific">Promethearchaeum syntrophicum</name>
    <dbReference type="NCBI Taxonomy" id="2594042"/>
    <lineage>
        <taxon>Archaea</taxon>
        <taxon>Promethearchaeati</taxon>
        <taxon>Promethearchaeota</taxon>
        <taxon>Promethearchaeia</taxon>
        <taxon>Promethearchaeales</taxon>
        <taxon>Promethearchaeaceae</taxon>
        <taxon>Promethearchaeum</taxon>
    </lineage>
</organism>
<keyword evidence="1" id="KW-0812">Transmembrane</keyword>
<evidence type="ECO:0000313" key="2">
    <source>
        <dbReference type="EMBL" id="QEE15224.1"/>
    </source>
</evidence>
<dbReference type="KEGG" id="psyt:DSAG12_01048"/>
<dbReference type="EMBL" id="CP042905">
    <property type="protein sequence ID" value="QEE15224.1"/>
    <property type="molecule type" value="Genomic_DNA"/>
</dbReference>
<reference evidence="2 3" key="2">
    <citation type="journal article" date="2024" name="Int. J. Syst. Evol. Microbiol.">
        <title>Promethearchaeum syntrophicum gen. nov., sp. nov., an anaerobic, obligately syntrophic archaeon, the first isolate of the lineage 'Asgard' archaea, and proposal of the new archaeal phylum Promethearchaeota phyl. nov. and kingdom Promethearchaeati regn. nov.</title>
        <authorList>
            <person name="Imachi H."/>
            <person name="Nobu M.K."/>
            <person name="Kato S."/>
            <person name="Takaki Y."/>
            <person name="Miyazaki M."/>
            <person name="Miyata M."/>
            <person name="Ogawara M."/>
            <person name="Saito Y."/>
            <person name="Sakai S."/>
            <person name="Tahara Y.O."/>
            <person name="Takano Y."/>
            <person name="Tasumi E."/>
            <person name="Uematsu K."/>
            <person name="Yoshimura T."/>
            <person name="Itoh T."/>
            <person name="Ohkuma M."/>
            <person name="Takai K."/>
        </authorList>
    </citation>
    <scope>NUCLEOTIDE SEQUENCE [LARGE SCALE GENOMIC DNA]</scope>
    <source>
        <strain evidence="2 3">MK-D1</strain>
    </source>
</reference>
<proteinExistence type="predicted"/>
<name>A0A5B9D7X5_9ARCH</name>
<keyword evidence="1" id="KW-0472">Membrane</keyword>
<dbReference type="Proteomes" id="UP000321408">
    <property type="component" value="Chromosome"/>
</dbReference>
<evidence type="ECO:0000313" key="3">
    <source>
        <dbReference type="Proteomes" id="UP000321408"/>
    </source>
</evidence>
<keyword evidence="1" id="KW-1133">Transmembrane helix</keyword>
<feature type="transmembrane region" description="Helical" evidence="1">
    <location>
        <begin position="37"/>
        <end position="54"/>
    </location>
</feature>
<protein>
    <submittedName>
        <fullName evidence="2">Uncharacterized protein</fullName>
    </submittedName>
</protein>
<accession>A0A5B9D7X5</accession>
<keyword evidence="3" id="KW-1185">Reference proteome</keyword>
<gene>
    <name evidence="2" type="ORF">DSAG12_01048</name>
</gene>
<sequence>MSKIGPYNKGDLAEKLANISDEEMQTFHKNRMKNYRFYYILAIILGILSIVFIFLNITWVSITCAAVGFILVNITSFKRNKWKRIYENLIYLKRERQKKLNEMEKGKKKDKFNRLN</sequence>
<dbReference type="GeneID" id="41329046"/>